<dbReference type="PROSITE" id="PS50896">
    <property type="entry name" value="LISH"/>
    <property type="match status" value="1"/>
</dbReference>
<sequence length="135" mass="15520">MASLEDLKSVLKETLEQRGVLGEIKAKIRSEIFTALDNDTIGKPKLSNENMIINEMIREYLEYNKYYNTLSVLTTETGQPAEPAFDREYLHKKFSVKTSKGDMPLLYELIFGLKPELSSEFKGAMIDDDEEEEEE</sequence>
<evidence type="ECO:0000256" key="4">
    <source>
        <dbReference type="ARBA" id="ARBA00022490"/>
    </source>
</evidence>
<evidence type="ECO:0000256" key="5">
    <source>
        <dbReference type="ARBA" id="ARBA00022794"/>
    </source>
</evidence>
<dbReference type="GO" id="GO:0031514">
    <property type="term" value="C:motile cilium"/>
    <property type="evidence" value="ECO:0007669"/>
    <property type="project" value="TreeGrafter"/>
</dbReference>
<dbReference type="PANTHER" id="PTHR15431">
    <property type="entry name" value="FGFR1 ONCOGENE PARTNER/LISH DOMAIN-CONTAINING PROTEIN"/>
    <property type="match status" value="1"/>
</dbReference>
<evidence type="ECO:0000259" key="8">
    <source>
        <dbReference type="Pfam" id="PF09398"/>
    </source>
</evidence>
<dbReference type="GO" id="GO:0036064">
    <property type="term" value="C:ciliary basal body"/>
    <property type="evidence" value="ECO:0007669"/>
    <property type="project" value="TreeGrafter"/>
</dbReference>
<evidence type="ECO:0000256" key="1">
    <source>
        <dbReference type="ARBA" id="ARBA00004120"/>
    </source>
</evidence>
<keyword evidence="6" id="KW-0206">Cytoskeleton</keyword>
<evidence type="ECO:0000313" key="9">
    <source>
        <dbReference type="EMBL" id="CAE0383622.1"/>
    </source>
</evidence>
<evidence type="ECO:0000256" key="7">
    <source>
        <dbReference type="ARBA" id="ARBA00023273"/>
    </source>
</evidence>
<accession>A0A7S3KHU2</accession>
<gene>
    <name evidence="9" type="ORF">ECRA1380_LOCUS8584</name>
</gene>
<keyword evidence="7" id="KW-0966">Cell projection</keyword>
<protein>
    <recommendedName>
        <fullName evidence="8">FGFR1 oncogene partner (FOP) N-terminal dimerisation domain-containing protein</fullName>
    </recommendedName>
</protein>
<comment type="subcellular location">
    <subcellularLocation>
        <location evidence="1">Cytoplasm</location>
        <location evidence="1">Cytoskeleton</location>
        <location evidence="1">Cilium basal body</location>
    </subcellularLocation>
    <subcellularLocation>
        <location evidence="2">Cytoplasm</location>
        <location evidence="2">Cytoskeleton</location>
        <location evidence="2">Microtubule organizing center</location>
        <location evidence="2">Centrosome</location>
    </subcellularLocation>
</comment>
<comment type="similarity">
    <text evidence="3">Belongs to the CEP43 family.</text>
</comment>
<evidence type="ECO:0000256" key="6">
    <source>
        <dbReference type="ARBA" id="ARBA00023212"/>
    </source>
</evidence>
<keyword evidence="5" id="KW-0970">Cilium biogenesis/degradation</keyword>
<dbReference type="GO" id="GO:0005813">
    <property type="term" value="C:centrosome"/>
    <property type="evidence" value="ECO:0007669"/>
    <property type="project" value="UniProtKB-SubCell"/>
</dbReference>
<organism evidence="9">
    <name type="scientific">Euplotes crassus</name>
    <dbReference type="NCBI Taxonomy" id="5936"/>
    <lineage>
        <taxon>Eukaryota</taxon>
        <taxon>Sar</taxon>
        <taxon>Alveolata</taxon>
        <taxon>Ciliophora</taxon>
        <taxon>Intramacronucleata</taxon>
        <taxon>Spirotrichea</taxon>
        <taxon>Hypotrichia</taxon>
        <taxon>Euplotida</taxon>
        <taxon>Euplotidae</taxon>
        <taxon>Moneuplotes</taxon>
    </lineage>
</organism>
<dbReference type="InterPro" id="IPR018993">
    <property type="entry name" value="FOP_dimerisation-dom_N"/>
</dbReference>
<dbReference type="Pfam" id="PF09398">
    <property type="entry name" value="FOP_dimer"/>
    <property type="match status" value="1"/>
</dbReference>
<proteinExistence type="inferred from homology"/>
<dbReference type="GO" id="GO:0060271">
    <property type="term" value="P:cilium assembly"/>
    <property type="evidence" value="ECO:0007669"/>
    <property type="project" value="TreeGrafter"/>
</dbReference>
<keyword evidence="4" id="KW-0963">Cytoplasm</keyword>
<reference evidence="9" key="1">
    <citation type="submission" date="2021-01" db="EMBL/GenBank/DDBJ databases">
        <authorList>
            <person name="Corre E."/>
            <person name="Pelletier E."/>
            <person name="Niang G."/>
            <person name="Scheremetjew M."/>
            <person name="Finn R."/>
            <person name="Kale V."/>
            <person name="Holt S."/>
            <person name="Cochrane G."/>
            <person name="Meng A."/>
            <person name="Brown T."/>
            <person name="Cohen L."/>
        </authorList>
    </citation>
    <scope>NUCLEOTIDE SEQUENCE</scope>
    <source>
        <strain evidence="9">CT5</strain>
    </source>
</reference>
<dbReference type="Gene3D" id="1.20.960.40">
    <property type="match status" value="1"/>
</dbReference>
<name>A0A7S3KHU2_EUPCR</name>
<dbReference type="PANTHER" id="PTHR15431:SF19">
    <property type="entry name" value="CENTROSOMAL PROTEIN 20-RELATED"/>
    <property type="match status" value="1"/>
</dbReference>
<dbReference type="GO" id="GO:0034453">
    <property type="term" value="P:microtubule anchoring"/>
    <property type="evidence" value="ECO:0007669"/>
    <property type="project" value="InterPro"/>
</dbReference>
<dbReference type="AlphaFoldDB" id="A0A7S3KHU2"/>
<dbReference type="EMBL" id="HBIK01018083">
    <property type="protein sequence ID" value="CAE0383622.1"/>
    <property type="molecule type" value="Transcribed_RNA"/>
</dbReference>
<evidence type="ECO:0000256" key="2">
    <source>
        <dbReference type="ARBA" id="ARBA00004300"/>
    </source>
</evidence>
<evidence type="ECO:0000256" key="3">
    <source>
        <dbReference type="ARBA" id="ARBA00005385"/>
    </source>
</evidence>
<feature type="domain" description="FGFR1 oncogene partner (FOP) N-terminal dimerisation" evidence="8">
    <location>
        <begin position="48"/>
        <end position="110"/>
    </location>
</feature>
<dbReference type="InterPro" id="IPR006594">
    <property type="entry name" value="LisH"/>
</dbReference>